<feature type="domain" description="FtsK" evidence="7">
    <location>
        <begin position="384"/>
        <end position="571"/>
    </location>
</feature>
<comment type="caution">
    <text evidence="8">The sequence shown here is derived from an EMBL/GenBank/DDBJ whole genome shotgun (WGS) entry which is preliminary data.</text>
</comment>
<evidence type="ECO:0000313" key="8">
    <source>
        <dbReference type="EMBL" id="OGG31490.1"/>
    </source>
</evidence>
<dbReference type="InterPro" id="IPR018541">
    <property type="entry name" value="Ftsk_gamma"/>
</dbReference>
<reference evidence="8 9" key="1">
    <citation type="journal article" date="2016" name="Nat. Commun.">
        <title>Thousands of microbial genomes shed light on interconnected biogeochemical processes in an aquifer system.</title>
        <authorList>
            <person name="Anantharaman K."/>
            <person name="Brown C.T."/>
            <person name="Hug L.A."/>
            <person name="Sharon I."/>
            <person name="Castelle C.J."/>
            <person name="Probst A.J."/>
            <person name="Thomas B.C."/>
            <person name="Singh A."/>
            <person name="Wilkins M.J."/>
            <person name="Karaoz U."/>
            <person name="Brodie E.L."/>
            <person name="Williams K.H."/>
            <person name="Hubbard S.S."/>
            <person name="Banfield J.F."/>
        </authorList>
    </citation>
    <scope>NUCLEOTIDE SEQUENCE [LARGE SCALE GENOMIC DNA]</scope>
</reference>
<evidence type="ECO:0000256" key="4">
    <source>
        <dbReference type="ARBA" id="ARBA00023125"/>
    </source>
</evidence>
<feature type="transmembrane region" description="Helical" evidence="6">
    <location>
        <begin position="64"/>
        <end position="86"/>
    </location>
</feature>
<dbReference type="Pfam" id="PF09397">
    <property type="entry name" value="FtsK_gamma"/>
    <property type="match status" value="1"/>
</dbReference>
<dbReference type="Gene3D" id="3.40.50.300">
    <property type="entry name" value="P-loop containing nucleotide triphosphate hydrolases"/>
    <property type="match status" value="1"/>
</dbReference>
<protein>
    <recommendedName>
        <fullName evidence="7">FtsK domain-containing protein</fullName>
    </recommendedName>
</protein>
<evidence type="ECO:0000256" key="6">
    <source>
        <dbReference type="SAM" id="Phobius"/>
    </source>
</evidence>
<evidence type="ECO:0000256" key="5">
    <source>
        <dbReference type="PROSITE-ProRule" id="PRU00289"/>
    </source>
</evidence>
<dbReference type="SUPFAM" id="SSF52540">
    <property type="entry name" value="P-loop containing nucleoside triphosphate hydrolases"/>
    <property type="match status" value="1"/>
</dbReference>
<evidence type="ECO:0000313" key="9">
    <source>
        <dbReference type="Proteomes" id="UP000176450"/>
    </source>
</evidence>
<dbReference type="Proteomes" id="UP000176450">
    <property type="component" value="Unassembled WGS sequence"/>
</dbReference>
<keyword evidence="6" id="KW-0472">Membrane</keyword>
<dbReference type="InterPro" id="IPR050206">
    <property type="entry name" value="FtsK/SpoIIIE/SftA"/>
</dbReference>
<dbReference type="Pfam" id="PF17854">
    <property type="entry name" value="FtsK_alpha"/>
    <property type="match status" value="1"/>
</dbReference>
<dbReference type="SUPFAM" id="SSF46785">
    <property type="entry name" value="Winged helix' DNA-binding domain"/>
    <property type="match status" value="1"/>
</dbReference>
<feature type="binding site" evidence="5">
    <location>
        <begin position="401"/>
        <end position="408"/>
    </location>
    <ligand>
        <name>ATP</name>
        <dbReference type="ChEBI" id="CHEBI:30616"/>
    </ligand>
</feature>
<keyword evidence="2 5" id="KW-0547">Nucleotide-binding</keyword>
<keyword evidence="4" id="KW-0238">DNA-binding</keyword>
<dbReference type="InterPro" id="IPR002543">
    <property type="entry name" value="FtsK_dom"/>
</dbReference>
<organism evidence="8 9">
    <name type="scientific">Candidatus Gottesmanbacteria bacterium RIFCSPLOWO2_01_FULL_46_9</name>
    <dbReference type="NCBI Taxonomy" id="1798394"/>
    <lineage>
        <taxon>Bacteria</taxon>
        <taxon>Candidatus Gottesmaniibacteriota</taxon>
    </lineage>
</organism>
<dbReference type="CDD" id="cd01127">
    <property type="entry name" value="TrwB_TraG_TraD_VirD4"/>
    <property type="match status" value="1"/>
</dbReference>
<feature type="transmembrane region" description="Helical" evidence="6">
    <location>
        <begin position="98"/>
        <end position="118"/>
    </location>
</feature>
<dbReference type="AlphaFoldDB" id="A0A1F6B3I9"/>
<dbReference type="Gene3D" id="1.10.10.10">
    <property type="entry name" value="Winged helix-like DNA-binding domain superfamily/Winged helix DNA-binding domain"/>
    <property type="match status" value="1"/>
</dbReference>
<evidence type="ECO:0000256" key="1">
    <source>
        <dbReference type="ARBA" id="ARBA00006474"/>
    </source>
</evidence>
<dbReference type="PROSITE" id="PS50901">
    <property type="entry name" value="FTSK"/>
    <property type="match status" value="1"/>
</dbReference>
<dbReference type="GO" id="GO:0003677">
    <property type="term" value="F:DNA binding"/>
    <property type="evidence" value="ECO:0007669"/>
    <property type="project" value="UniProtKB-KW"/>
</dbReference>
<evidence type="ECO:0000259" key="7">
    <source>
        <dbReference type="PROSITE" id="PS50901"/>
    </source>
</evidence>
<comment type="similarity">
    <text evidence="1">Belongs to the FtsK/SpoIIIE/SftA family.</text>
</comment>
<gene>
    <name evidence="8" type="ORF">A3A63_01040</name>
</gene>
<sequence>MARKRRSFLGGSKRKYKKRSHFQLKLKQQTMYTVGAIWLWLFAAIITISFFGEGAFLSRLREELLLHVGWTMYGLPPFLITLSFLFFKVKSTVGKPHVPLGIGVILFSLMGLSQGGIIGEAVWGVVASRISTEGALMVHLATLIIGVIILLNTSLDSLVNFILMGGSAIGEYIASSINGLFFKKDQTFNPEKVQLKIKGMDDEKPGMIKAPMMPPPVSAKVPSSSISAKSEMKIKNMTLATPPDMAMWEYPPVSLLSDGPGQKADRGDVRRNASVIEKTLESFGITAKVAEVNSGPAVTQYAIEIALGTKVSKITSLSSDLALALAAPTGAVRIEAPIPGRNLVGIEIPNRGLEFVTLKRMIQSDVMRKSKSKLSVALGLDVSGSPVIADISKMPHSLVAGTTGSGKSVLINAWIATLLFRTNPSEVRLIMVDPKRVELTGYNGIPHLLTPVIVEPDKILSALRWATAEMEHRYKQFAEVGVRNIDGFNELSGFQAMPYIVILIDELADLMAYAPVEVEDTICRLAQMARATGIHLVLSTQRPSVDVITGLIKANVPTRIAFNVSSMIDSRVVLDMPGAEKLLGRGDMLYIPADQSKPSRIQGTYVSEQEVTKIVDFLRTKNTPVQYTEDVTSQKVSMMKKGGGGIGNNDGKDQMFEDALRLICQHDKASASLLQRRLSVGYARAARILDQLEEAGIIGPAEGSKPRDVLVKNPDEYLAQQAEGQGESV</sequence>
<evidence type="ECO:0000256" key="3">
    <source>
        <dbReference type="ARBA" id="ARBA00022840"/>
    </source>
</evidence>
<keyword evidence="6" id="KW-1133">Transmembrane helix</keyword>
<dbReference type="InterPro" id="IPR036390">
    <property type="entry name" value="WH_DNA-bd_sf"/>
</dbReference>
<feature type="transmembrane region" description="Helical" evidence="6">
    <location>
        <begin position="31"/>
        <end position="52"/>
    </location>
</feature>
<dbReference type="SMART" id="SM00843">
    <property type="entry name" value="Ftsk_gamma"/>
    <property type="match status" value="1"/>
</dbReference>
<feature type="transmembrane region" description="Helical" evidence="6">
    <location>
        <begin position="130"/>
        <end position="151"/>
    </location>
</feature>
<keyword evidence="6" id="KW-0812">Transmembrane</keyword>
<name>A0A1F6B3I9_9BACT</name>
<dbReference type="PANTHER" id="PTHR22683">
    <property type="entry name" value="SPORULATION PROTEIN RELATED"/>
    <property type="match status" value="1"/>
</dbReference>
<dbReference type="InterPro" id="IPR036388">
    <property type="entry name" value="WH-like_DNA-bd_sf"/>
</dbReference>
<dbReference type="PANTHER" id="PTHR22683:SF41">
    <property type="entry name" value="DNA TRANSLOCASE FTSK"/>
    <property type="match status" value="1"/>
</dbReference>
<dbReference type="EMBL" id="MFJX01000010">
    <property type="protein sequence ID" value="OGG31490.1"/>
    <property type="molecule type" value="Genomic_DNA"/>
</dbReference>
<dbReference type="Pfam" id="PF01580">
    <property type="entry name" value="FtsK_SpoIIIE"/>
    <property type="match status" value="1"/>
</dbReference>
<dbReference type="Gene3D" id="3.30.980.40">
    <property type="match status" value="1"/>
</dbReference>
<accession>A0A1F6B3I9</accession>
<keyword evidence="3 5" id="KW-0067">ATP-binding</keyword>
<proteinExistence type="inferred from homology"/>
<dbReference type="InterPro" id="IPR041027">
    <property type="entry name" value="FtsK_alpha"/>
</dbReference>
<dbReference type="InterPro" id="IPR027417">
    <property type="entry name" value="P-loop_NTPase"/>
</dbReference>
<evidence type="ECO:0000256" key="2">
    <source>
        <dbReference type="ARBA" id="ARBA00022741"/>
    </source>
</evidence>
<dbReference type="GO" id="GO:0005524">
    <property type="term" value="F:ATP binding"/>
    <property type="evidence" value="ECO:0007669"/>
    <property type="project" value="UniProtKB-UniRule"/>
</dbReference>
<feature type="transmembrane region" description="Helical" evidence="6">
    <location>
        <begin position="158"/>
        <end position="182"/>
    </location>
</feature>